<gene>
    <name evidence="13" type="ORF">Sradi_0814200</name>
</gene>
<comment type="catalytic activity">
    <reaction evidence="1">
        <text>S-ubiquitinyl-[E2 ubiquitin-conjugating enzyme]-L-cysteine + [acceptor protein]-L-lysine = [E2 ubiquitin-conjugating enzyme]-L-cysteine + N(6)-ubiquitinyl-[acceptor protein]-L-lysine.</text>
        <dbReference type="EC" id="2.3.2.27"/>
    </reaction>
</comment>
<reference evidence="13" key="1">
    <citation type="submission" date="2020-06" db="EMBL/GenBank/DDBJ databases">
        <authorList>
            <person name="Li T."/>
            <person name="Hu X."/>
            <person name="Zhang T."/>
            <person name="Song X."/>
            <person name="Zhang H."/>
            <person name="Dai N."/>
            <person name="Sheng W."/>
            <person name="Hou X."/>
            <person name="Wei L."/>
        </authorList>
    </citation>
    <scope>NUCLEOTIDE SEQUENCE</scope>
    <source>
        <strain evidence="13">G02</strain>
        <tissue evidence="13">Leaf</tissue>
    </source>
</reference>
<evidence type="ECO:0000256" key="4">
    <source>
        <dbReference type="ARBA" id="ARBA00022679"/>
    </source>
</evidence>
<evidence type="ECO:0000256" key="2">
    <source>
        <dbReference type="ARBA" id="ARBA00004906"/>
    </source>
</evidence>
<dbReference type="GO" id="GO:0061630">
    <property type="term" value="F:ubiquitin protein ligase activity"/>
    <property type="evidence" value="ECO:0007669"/>
    <property type="project" value="UniProtKB-EC"/>
</dbReference>
<dbReference type="Pfam" id="PF13639">
    <property type="entry name" value="zf-RING_2"/>
    <property type="match status" value="1"/>
</dbReference>
<organism evidence="13">
    <name type="scientific">Sesamum radiatum</name>
    <name type="common">Black benniseed</name>
    <dbReference type="NCBI Taxonomy" id="300843"/>
    <lineage>
        <taxon>Eukaryota</taxon>
        <taxon>Viridiplantae</taxon>
        <taxon>Streptophyta</taxon>
        <taxon>Embryophyta</taxon>
        <taxon>Tracheophyta</taxon>
        <taxon>Spermatophyta</taxon>
        <taxon>Magnoliopsida</taxon>
        <taxon>eudicotyledons</taxon>
        <taxon>Gunneridae</taxon>
        <taxon>Pentapetalae</taxon>
        <taxon>asterids</taxon>
        <taxon>lamiids</taxon>
        <taxon>Lamiales</taxon>
        <taxon>Pedaliaceae</taxon>
        <taxon>Sesamum</taxon>
    </lineage>
</organism>
<dbReference type="PROSITE" id="PS50089">
    <property type="entry name" value="ZF_RING_2"/>
    <property type="match status" value="1"/>
</dbReference>
<evidence type="ECO:0000256" key="1">
    <source>
        <dbReference type="ARBA" id="ARBA00000900"/>
    </source>
</evidence>
<evidence type="ECO:0000256" key="5">
    <source>
        <dbReference type="ARBA" id="ARBA00022723"/>
    </source>
</evidence>
<evidence type="ECO:0000256" key="6">
    <source>
        <dbReference type="ARBA" id="ARBA00022771"/>
    </source>
</evidence>
<dbReference type="InterPro" id="IPR001841">
    <property type="entry name" value="Znf_RING"/>
</dbReference>
<keyword evidence="7" id="KW-0833">Ubl conjugation pathway</keyword>
<keyword evidence="11" id="KW-0812">Transmembrane</keyword>
<feature type="domain" description="RING-type" evidence="12">
    <location>
        <begin position="141"/>
        <end position="183"/>
    </location>
</feature>
<evidence type="ECO:0000259" key="12">
    <source>
        <dbReference type="PROSITE" id="PS50089"/>
    </source>
</evidence>
<keyword evidence="5" id="KW-0479">Metal-binding</keyword>
<evidence type="ECO:0000256" key="9">
    <source>
        <dbReference type="PROSITE-ProRule" id="PRU00175"/>
    </source>
</evidence>
<dbReference type="Gene3D" id="3.30.40.10">
    <property type="entry name" value="Zinc/RING finger domain, C3HC4 (zinc finger)"/>
    <property type="match status" value="1"/>
</dbReference>
<dbReference type="GO" id="GO:0016567">
    <property type="term" value="P:protein ubiquitination"/>
    <property type="evidence" value="ECO:0007669"/>
    <property type="project" value="InterPro"/>
</dbReference>
<keyword evidence="11" id="KW-1133">Transmembrane helix</keyword>
<evidence type="ECO:0000256" key="7">
    <source>
        <dbReference type="ARBA" id="ARBA00022786"/>
    </source>
</evidence>
<accession>A0AAW2VVB0</accession>
<dbReference type="SMART" id="SM00184">
    <property type="entry name" value="RING"/>
    <property type="match status" value="1"/>
</dbReference>
<feature type="region of interest" description="Disordered" evidence="10">
    <location>
        <begin position="197"/>
        <end position="224"/>
    </location>
</feature>
<evidence type="ECO:0000256" key="8">
    <source>
        <dbReference type="ARBA" id="ARBA00022833"/>
    </source>
</evidence>
<feature type="compositionally biased region" description="Low complexity" evidence="10">
    <location>
        <begin position="200"/>
        <end position="210"/>
    </location>
</feature>
<keyword evidence="4" id="KW-0808">Transferase</keyword>
<dbReference type="AlphaFoldDB" id="A0AAW2VVB0"/>
<dbReference type="EC" id="2.3.2.27" evidence="3"/>
<dbReference type="EMBL" id="JACGWJ010000003">
    <property type="protein sequence ID" value="KAL0431882.1"/>
    <property type="molecule type" value="Genomic_DNA"/>
</dbReference>
<dbReference type="PANTHER" id="PTHR46913">
    <property type="entry name" value="RING-H2 FINGER PROTEIN ATL16"/>
    <property type="match status" value="1"/>
</dbReference>
<reference evidence="13" key="2">
    <citation type="journal article" date="2024" name="Plant">
        <title>Genomic evolution and insights into agronomic trait innovations of Sesamum species.</title>
        <authorList>
            <person name="Miao H."/>
            <person name="Wang L."/>
            <person name="Qu L."/>
            <person name="Liu H."/>
            <person name="Sun Y."/>
            <person name="Le M."/>
            <person name="Wang Q."/>
            <person name="Wei S."/>
            <person name="Zheng Y."/>
            <person name="Lin W."/>
            <person name="Duan Y."/>
            <person name="Cao H."/>
            <person name="Xiong S."/>
            <person name="Wang X."/>
            <person name="Wei L."/>
            <person name="Li C."/>
            <person name="Ma Q."/>
            <person name="Ju M."/>
            <person name="Zhao R."/>
            <person name="Li G."/>
            <person name="Mu C."/>
            <person name="Tian Q."/>
            <person name="Mei H."/>
            <person name="Zhang T."/>
            <person name="Gao T."/>
            <person name="Zhang H."/>
        </authorList>
    </citation>
    <scope>NUCLEOTIDE SEQUENCE</scope>
    <source>
        <strain evidence="13">G02</strain>
    </source>
</reference>
<dbReference type="PANTHER" id="PTHR46913:SF19">
    <property type="entry name" value="RING-TYPE E3 UBIQUITIN TRANSFERASE"/>
    <property type="match status" value="1"/>
</dbReference>
<feature type="transmembrane region" description="Helical" evidence="11">
    <location>
        <begin position="51"/>
        <end position="72"/>
    </location>
</feature>
<keyword evidence="11" id="KW-0472">Membrane</keyword>
<name>A0AAW2VVB0_SESRA</name>
<evidence type="ECO:0000256" key="3">
    <source>
        <dbReference type="ARBA" id="ARBA00012483"/>
    </source>
</evidence>
<comment type="pathway">
    <text evidence="2">Protein modification; protein ubiquitination.</text>
</comment>
<dbReference type="CDD" id="cd16461">
    <property type="entry name" value="RING-H2_EL5-like"/>
    <property type="match status" value="1"/>
</dbReference>
<evidence type="ECO:0000313" key="13">
    <source>
        <dbReference type="EMBL" id="KAL0431882.1"/>
    </source>
</evidence>
<evidence type="ECO:0000256" key="10">
    <source>
        <dbReference type="SAM" id="MobiDB-lite"/>
    </source>
</evidence>
<protein>
    <recommendedName>
        <fullName evidence="3">RING-type E3 ubiquitin transferase</fullName>
        <ecNumber evidence="3">2.3.2.27</ecNumber>
    </recommendedName>
</protein>
<proteinExistence type="predicted"/>
<keyword evidence="8" id="KW-0862">Zinc</keyword>
<keyword evidence="6 9" id="KW-0863">Zinc-finger</keyword>
<sequence length="382" mass="42950">MALHHRKLLPTEADKSYAPTSCYMCYVCPDDCYVPPPPSQPPPSAPKTHQISTIFILMLCVLAAVFLFLSYLTVRRFRNSRPTNSAGNGNLTEDFIDEHQAPVVDHPIWYIRTVGLPQSAIDSISVFKYKKGDGWIEGCDCSICLNEFQENESLRLLPKCSHAFHVMCIDTWLRSHKNCPVCRAPILITTNVNANFPTGSSETDNANSNEAENEEETQDETMRGVADENRRAMPVQDDTLADMLLRIRCDLSLRNGNFRVLSDLTDRWLRSDQELQQVRRVVSMDHWLVSDNDSCKKGEGCSGTKLVELVEKQEFSRVGRRGCRSSSISRLIKSSSYSRSLAKGPVSMKRSFSFSGKRSLKKNGIRSEDSVPIPEISIQSSS</sequence>
<evidence type="ECO:0000256" key="11">
    <source>
        <dbReference type="SAM" id="Phobius"/>
    </source>
</evidence>
<dbReference type="GO" id="GO:0008270">
    <property type="term" value="F:zinc ion binding"/>
    <property type="evidence" value="ECO:0007669"/>
    <property type="project" value="UniProtKB-KW"/>
</dbReference>
<dbReference type="InterPro" id="IPR013083">
    <property type="entry name" value="Znf_RING/FYVE/PHD"/>
</dbReference>
<dbReference type="InterPro" id="IPR044600">
    <property type="entry name" value="ATL1/ATL16-like"/>
</dbReference>
<dbReference type="SUPFAM" id="SSF57850">
    <property type="entry name" value="RING/U-box"/>
    <property type="match status" value="1"/>
</dbReference>
<comment type="caution">
    <text evidence="13">The sequence shown here is derived from an EMBL/GenBank/DDBJ whole genome shotgun (WGS) entry which is preliminary data.</text>
</comment>